<organism evidence="1 2">
    <name type="scientific">Desulfotruncus arcticus DSM 17038</name>
    <dbReference type="NCBI Taxonomy" id="1121424"/>
    <lineage>
        <taxon>Bacteria</taxon>
        <taxon>Bacillati</taxon>
        <taxon>Bacillota</taxon>
        <taxon>Clostridia</taxon>
        <taxon>Eubacteriales</taxon>
        <taxon>Desulfallaceae</taxon>
        <taxon>Desulfotruncus</taxon>
    </lineage>
</organism>
<dbReference type="EMBL" id="FOOX01000032">
    <property type="protein sequence ID" value="SFH38948.1"/>
    <property type="molecule type" value="Genomic_DNA"/>
</dbReference>
<dbReference type="STRING" id="341036.SAMN05660649_05019"/>
<reference evidence="2" key="1">
    <citation type="submission" date="2016-10" db="EMBL/GenBank/DDBJ databases">
        <authorList>
            <person name="Varghese N."/>
            <person name="Submissions S."/>
        </authorList>
    </citation>
    <scope>NUCLEOTIDE SEQUENCE [LARGE SCALE GENOMIC DNA]</scope>
    <source>
        <strain evidence="2">DSM 17038</strain>
    </source>
</reference>
<dbReference type="OrthoDB" id="9855258at2"/>
<keyword evidence="2" id="KW-1185">Reference proteome</keyword>
<sequence>MFQAAKIDLLYKLIDSMTIIRGYTQLAKEAEHMKWSRNYLDIIMREIDHASSLLKEVETIVDNERQIIKKDKKPLAVSN</sequence>
<proteinExistence type="predicted"/>
<evidence type="ECO:0000313" key="2">
    <source>
        <dbReference type="Proteomes" id="UP000199337"/>
    </source>
</evidence>
<protein>
    <submittedName>
        <fullName evidence="1">Uncharacterized protein</fullName>
    </submittedName>
</protein>
<dbReference type="RefSeq" id="WP_092476000.1">
    <property type="nucleotide sequence ID" value="NZ_FOOX01000032.1"/>
</dbReference>
<gene>
    <name evidence="1" type="ORF">SAMN05660649_05019</name>
</gene>
<name>A0A1I2ZMA7_9FIRM</name>
<dbReference type="Proteomes" id="UP000199337">
    <property type="component" value="Unassembled WGS sequence"/>
</dbReference>
<accession>A0A1I2ZMA7</accession>
<dbReference type="AlphaFoldDB" id="A0A1I2ZMA7"/>
<evidence type="ECO:0000313" key="1">
    <source>
        <dbReference type="EMBL" id="SFH38948.1"/>
    </source>
</evidence>